<dbReference type="Gene3D" id="1.25.70.10">
    <property type="entry name" value="Transcription termination factor 3, mitochondrial"/>
    <property type="match status" value="3"/>
</dbReference>
<evidence type="ECO:0000256" key="2">
    <source>
        <dbReference type="ARBA" id="ARBA00022472"/>
    </source>
</evidence>
<keyword evidence="2" id="KW-0806">Transcription termination</keyword>
<dbReference type="GO" id="GO:0006353">
    <property type="term" value="P:DNA-templated transcription termination"/>
    <property type="evidence" value="ECO:0007669"/>
    <property type="project" value="UniProtKB-KW"/>
</dbReference>
<dbReference type="SMART" id="SM00733">
    <property type="entry name" value="Mterf"/>
    <property type="match status" value="5"/>
</dbReference>
<dbReference type="PANTHER" id="PTHR33130:SF41">
    <property type="entry name" value="NEUROFILAMENT HEAVY POLYPEPTIDE-LIKE"/>
    <property type="match status" value="1"/>
</dbReference>
<sequence>MFMVRLKFASISHNFSTVAAKHRRVPSKYKSLAIGKAQQAITDYLHTTRSLSYTHAEQIASNASVSIRNLILKLDFSVPTFSKSLRKHLSYHPINEFEFFFESIGIDYSEVSEFLPEKKFFFSEDRTVLDAACALSGFGFPWNKLGKLYKEERLVFVQSPVEIESRLLKFKDLGFSTVSVIGTCLAIPRALCGGGELGSEIRCLFVKLKRLFDEIDSQHLCEENVDSWLAVSRKIRVFYDLGCENEEMWELMGRNKSLFLEYSEEALVKKAEYFCRFGVRKEDVALLILRNPAIMNFDLEKPVISVTGMLKHFGLSQDEVDAVAQKYPYVLGRNKLKNLPYVLRAIDLHERIFDILKNGNHHLLASYSVMDPDEDFDREYQEGLEELQNLRTKTHNIQKLDFLHEIGFGENGMTMKVLQHVHGTAVELQDRFQILLNSGIIFSKICMLIRSAPKILNQKPHSIQDKLRFLCGEMGDSLAYLDVFPAYLCFDLENRINPRFRFHKWLVEKGLSEKSYSIASIVATSEKAFIARLYGIHPAIPKHWFERFANRKTRATMFRQSMAFPPPTHGSDAPPPPQPPSVVNGSETSRRQQHIAAASSSPVKSHPLHNFPLSDLRWAMNHANTHRLRKASSRSPLREANHGKGNLVIEEVNEASGSSFELRPEKKKGNNAAGVSDSAADRSATKSTTPDGRSKIFIRIRTKNNEETADIANSVVAAAVQVTDDSAGPAIDAEGERISDGGGQEADEFGPKTWNLRPRRPPPTKKRSIGHGGGILKSCNGALPENKSLGTVRTESIRSRNGVDAKMATTERKEKKPRLMISLSKLEIDEDIYALTGSKPSRRPKKRAKNVQKQLDVLFPGLWMGNVSSDAYKVSEHA</sequence>
<organism evidence="5 6">
    <name type="scientific">Arabidopsis arenosa</name>
    <name type="common">Sand rock-cress</name>
    <name type="synonym">Cardaminopsis arenosa</name>
    <dbReference type="NCBI Taxonomy" id="38785"/>
    <lineage>
        <taxon>Eukaryota</taxon>
        <taxon>Viridiplantae</taxon>
        <taxon>Streptophyta</taxon>
        <taxon>Embryophyta</taxon>
        <taxon>Tracheophyta</taxon>
        <taxon>Spermatophyta</taxon>
        <taxon>Magnoliopsida</taxon>
        <taxon>eudicotyledons</taxon>
        <taxon>Gunneridae</taxon>
        <taxon>Pentapetalae</taxon>
        <taxon>rosids</taxon>
        <taxon>malvids</taxon>
        <taxon>Brassicales</taxon>
        <taxon>Brassicaceae</taxon>
        <taxon>Camelineae</taxon>
        <taxon>Arabidopsis</taxon>
    </lineage>
</organism>
<dbReference type="PANTHER" id="PTHR33130">
    <property type="entry name" value="PUTATIVE (DUF1639)-RELATED"/>
    <property type="match status" value="1"/>
</dbReference>
<accession>A0A8S2AD27</accession>
<dbReference type="InterPro" id="IPR012438">
    <property type="entry name" value="DUF1639"/>
</dbReference>
<keyword evidence="2" id="KW-0805">Transcription regulation</keyword>
<dbReference type="Pfam" id="PF07797">
    <property type="entry name" value="DUF1639"/>
    <property type="match status" value="1"/>
</dbReference>
<name>A0A8S2AD27_ARAAE</name>
<keyword evidence="2" id="KW-0804">Transcription</keyword>
<dbReference type="Pfam" id="PF02536">
    <property type="entry name" value="mTERF"/>
    <property type="match status" value="2"/>
</dbReference>
<evidence type="ECO:0000256" key="3">
    <source>
        <dbReference type="ARBA" id="ARBA00022946"/>
    </source>
</evidence>
<feature type="compositionally biased region" description="Basic residues" evidence="4">
    <location>
        <begin position="757"/>
        <end position="769"/>
    </location>
</feature>
<feature type="region of interest" description="Disordered" evidence="4">
    <location>
        <begin position="562"/>
        <end position="607"/>
    </location>
</feature>
<dbReference type="Proteomes" id="UP000682877">
    <property type="component" value="Chromosome 5"/>
</dbReference>
<evidence type="ECO:0000313" key="6">
    <source>
        <dbReference type="Proteomes" id="UP000682877"/>
    </source>
</evidence>
<dbReference type="GO" id="GO:0005737">
    <property type="term" value="C:cytoplasm"/>
    <property type="evidence" value="ECO:0007669"/>
    <property type="project" value="UniProtKB-ARBA"/>
</dbReference>
<gene>
    <name evidence="5" type="ORF">AARE701A_LOCUS13867</name>
</gene>
<feature type="region of interest" description="Disordered" evidence="4">
    <location>
        <begin position="655"/>
        <end position="691"/>
    </location>
</feature>
<reference evidence="5" key="1">
    <citation type="submission" date="2021-01" db="EMBL/GenBank/DDBJ databases">
        <authorList>
            <person name="Bezrukov I."/>
        </authorList>
    </citation>
    <scope>NUCLEOTIDE SEQUENCE</scope>
</reference>
<evidence type="ECO:0000313" key="5">
    <source>
        <dbReference type="EMBL" id="CAE6076900.1"/>
    </source>
</evidence>
<protein>
    <submittedName>
        <fullName evidence="5">Uncharacterized protein</fullName>
    </submittedName>
</protein>
<evidence type="ECO:0000256" key="1">
    <source>
        <dbReference type="ARBA" id="ARBA00007692"/>
    </source>
</evidence>
<dbReference type="FunFam" id="1.25.70.10:FF:000017">
    <property type="entry name" value="Transcription termination factor MTEF18, mitochondrial"/>
    <property type="match status" value="1"/>
</dbReference>
<feature type="region of interest" description="Disordered" evidence="4">
    <location>
        <begin position="735"/>
        <end position="782"/>
    </location>
</feature>
<feature type="compositionally biased region" description="Pro residues" evidence="4">
    <location>
        <begin position="564"/>
        <end position="580"/>
    </location>
</feature>
<dbReference type="EMBL" id="LR999455">
    <property type="protein sequence ID" value="CAE6076900.1"/>
    <property type="molecule type" value="Genomic_DNA"/>
</dbReference>
<dbReference type="GO" id="GO:0003676">
    <property type="term" value="F:nucleic acid binding"/>
    <property type="evidence" value="ECO:0007669"/>
    <property type="project" value="InterPro"/>
</dbReference>
<comment type="similarity">
    <text evidence="1">Belongs to the mTERF family.</text>
</comment>
<dbReference type="FunFam" id="1.25.70.10:FF:000018">
    <property type="entry name" value="Transcription termination factor MTEF18, mitochondrial"/>
    <property type="match status" value="1"/>
</dbReference>
<dbReference type="InterPro" id="IPR003690">
    <property type="entry name" value="MTERF"/>
</dbReference>
<proteinExistence type="inferred from homology"/>
<keyword evidence="3" id="KW-0809">Transit peptide</keyword>
<dbReference type="AlphaFoldDB" id="A0A8S2AD27"/>
<dbReference type="InterPro" id="IPR038538">
    <property type="entry name" value="MTERF_sf"/>
</dbReference>
<keyword evidence="6" id="KW-1185">Reference proteome</keyword>
<evidence type="ECO:0000256" key="4">
    <source>
        <dbReference type="SAM" id="MobiDB-lite"/>
    </source>
</evidence>